<protein>
    <submittedName>
        <fullName evidence="2">Uncharacterized protein</fullName>
    </submittedName>
</protein>
<name>A0A1I0B3Z6_9BACI</name>
<evidence type="ECO:0000256" key="1">
    <source>
        <dbReference type="SAM" id="MobiDB-lite"/>
    </source>
</evidence>
<evidence type="ECO:0000313" key="2">
    <source>
        <dbReference type="EMBL" id="SET01099.1"/>
    </source>
</evidence>
<gene>
    <name evidence="2" type="ORF">SAMN05421676_102337</name>
</gene>
<evidence type="ECO:0000313" key="3">
    <source>
        <dbReference type="Proteomes" id="UP000199095"/>
    </source>
</evidence>
<dbReference type="RefSeq" id="WP_177167170.1">
    <property type="nucleotide sequence ID" value="NZ_FOHJ01000002.1"/>
</dbReference>
<dbReference type="AlphaFoldDB" id="A0A1I0B3Z6"/>
<feature type="region of interest" description="Disordered" evidence="1">
    <location>
        <begin position="33"/>
        <end position="54"/>
    </location>
</feature>
<sequence>MLESIHGPVKTYYLTPEELAERQKGRAVNLFHRKKAKRQQRQVDYRWPKSRQKG</sequence>
<keyword evidence="3" id="KW-1185">Reference proteome</keyword>
<accession>A0A1I0B3Z6</accession>
<dbReference type="STRING" id="237682.SAMN05421676_102337"/>
<organism evidence="2 3">
    <name type="scientific">Salinibacillus kushneri</name>
    <dbReference type="NCBI Taxonomy" id="237682"/>
    <lineage>
        <taxon>Bacteria</taxon>
        <taxon>Bacillati</taxon>
        <taxon>Bacillota</taxon>
        <taxon>Bacilli</taxon>
        <taxon>Bacillales</taxon>
        <taxon>Bacillaceae</taxon>
        <taxon>Salinibacillus</taxon>
    </lineage>
</organism>
<dbReference type="Proteomes" id="UP000199095">
    <property type="component" value="Unassembled WGS sequence"/>
</dbReference>
<proteinExistence type="predicted"/>
<dbReference type="EMBL" id="FOHJ01000002">
    <property type="protein sequence ID" value="SET01099.1"/>
    <property type="molecule type" value="Genomic_DNA"/>
</dbReference>
<reference evidence="3" key="1">
    <citation type="submission" date="2016-10" db="EMBL/GenBank/DDBJ databases">
        <authorList>
            <person name="Varghese N."/>
            <person name="Submissions S."/>
        </authorList>
    </citation>
    <scope>NUCLEOTIDE SEQUENCE [LARGE SCALE GENOMIC DNA]</scope>
    <source>
        <strain evidence="3">CGMCC 1.3566</strain>
    </source>
</reference>